<proteinExistence type="inferred from homology"/>
<dbReference type="PANTHER" id="PTHR11058:SF9">
    <property type="entry name" value="NADH-UBIQUINONE OXIDOREDUCTASE CHAIN 3"/>
    <property type="match status" value="1"/>
</dbReference>
<dbReference type="EMBL" id="AAWL01000005">
    <property type="protein sequence ID" value="EAX48050.1"/>
    <property type="molecule type" value="Genomic_DNA"/>
</dbReference>
<dbReference type="PANTHER" id="PTHR11058">
    <property type="entry name" value="NADH-UBIQUINONE OXIDOREDUCTASE CHAIN 3"/>
    <property type="match status" value="1"/>
</dbReference>
<dbReference type="GO" id="GO:0030964">
    <property type="term" value="C:NADH dehydrogenase complex"/>
    <property type="evidence" value="ECO:0007669"/>
    <property type="project" value="TreeGrafter"/>
</dbReference>
<dbReference type="Proteomes" id="UP000005139">
    <property type="component" value="Unassembled WGS sequence"/>
</dbReference>
<evidence type="ECO:0000256" key="5">
    <source>
        <dbReference type="ARBA" id="ARBA00022989"/>
    </source>
</evidence>
<dbReference type="eggNOG" id="COG0838">
    <property type="taxonomic scope" value="Bacteria"/>
</dbReference>
<comment type="catalytic activity">
    <reaction evidence="7 8">
        <text>a quinone + NADH + 5 H(+)(in) = a quinol + NAD(+) + 4 H(+)(out)</text>
        <dbReference type="Rhea" id="RHEA:57888"/>
        <dbReference type="ChEBI" id="CHEBI:15378"/>
        <dbReference type="ChEBI" id="CHEBI:24646"/>
        <dbReference type="ChEBI" id="CHEBI:57540"/>
        <dbReference type="ChEBI" id="CHEBI:57945"/>
        <dbReference type="ChEBI" id="CHEBI:132124"/>
    </reaction>
</comment>
<accession>A1HPT1</accession>
<dbReference type="InterPro" id="IPR000440">
    <property type="entry name" value="NADH_UbQ/plastoQ_OxRdtase_su3"/>
</dbReference>
<dbReference type="GO" id="GO:0008137">
    <property type="term" value="F:NADH dehydrogenase (ubiquinone) activity"/>
    <property type="evidence" value="ECO:0007669"/>
    <property type="project" value="InterPro"/>
</dbReference>
<keyword evidence="10" id="KW-1185">Reference proteome</keyword>
<dbReference type="Pfam" id="PF00507">
    <property type="entry name" value="Oxidored_q4"/>
    <property type="match status" value="1"/>
</dbReference>
<evidence type="ECO:0000256" key="2">
    <source>
        <dbReference type="ARBA" id="ARBA00008472"/>
    </source>
</evidence>
<feature type="transmembrane region" description="Helical" evidence="7">
    <location>
        <begin position="60"/>
        <end position="81"/>
    </location>
</feature>
<evidence type="ECO:0000256" key="1">
    <source>
        <dbReference type="ARBA" id="ARBA00004141"/>
    </source>
</evidence>
<evidence type="ECO:0000256" key="4">
    <source>
        <dbReference type="ARBA" id="ARBA00022692"/>
    </source>
</evidence>
<evidence type="ECO:0000256" key="3">
    <source>
        <dbReference type="ARBA" id="ARBA00022448"/>
    </source>
</evidence>
<evidence type="ECO:0000313" key="10">
    <source>
        <dbReference type="Proteomes" id="UP000005139"/>
    </source>
</evidence>
<dbReference type="Gene3D" id="1.20.58.1610">
    <property type="entry name" value="NADH:ubiquinone/plastoquinone oxidoreductase, chain 3"/>
    <property type="match status" value="1"/>
</dbReference>
<evidence type="ECO:0000313" key="9">
    <source>
        <dbReference type="EMBL" id="EAX48050.1"/>
    </source>
</evidence>
<dbReference type="GO" id="GO:0048038">
    <property type="term" value="F:quinone binding"/>
    <property type="evidence" value="ECO:0007669"/>
    <property type="project" value="UniProtKB-KW"/>
</dbReference>
<evidence type="ECO:0000256" key="7">
    <source>
        <dbReference type="HAMAP-Rule" id="MF_01394"/>
    </source>
</evidence>
<comment type="function">
    <text evidence="7">NDH-1 shuttles electrons from NADH, via FMN and iron-sulfur (Fe-S) centers, to quinones in the respiratory chain. The immediate electron acceptor for the enzyme in this species is believed to be a menaquinone. Couples the redox reaction to proton translocation (for every two electrons transferred, four hydrogen ions are translocated across the cytoplasmic membrane), and thus conserves the redox energy in a proton gradient.</text>
</comment>
<evidence type="ECO:0000256" key="8">
    <source>
        <dbReference type="RuleBase" id="RU003639"/>
    </source>
</evidence>
<sequence>MLTDYGRIGLLMVVALIFPFIPLFVSSLLQTKKPTTEKLSTYECGLDTIGRTWIQFKSSYFLYALVFVVFDIETVFLYPWAVKYQQLGTYAFVEMFIFIAILVIGLWYAWKKGALEWK</sequence>
<dbReference type="EC" id="7.1.1.-" evidence="7"/>
<reference evidence="9 10" key="2">
    <citation type="submission" date="2007-01" db="EMBL/GenBank/DDBJ databases">
        <title>Sequencing of the draft genome and assembly of Thermosinus carboxydivorans Nor1.</title>
        <authorList>
            <consortium name="US DOE Joint Genome Institute (JGI-PGF)"/>
            <person name="Copeland A."/>
            <person name="Lucas S."/>
            <person name="Lapidus A."/>
            <person name="Barry K."/>
            <person name="Glavina del Rio T."/>
            <person name="Dalin E."/>
            <person name="Tice H."/>
            <person name="Bruce D."/>
            <person name="Pitluck S."/>
            <person name="Richardson P."/>
        </authorList>
    </citation>
    <scope>NUCLEOTIDE SEQUENCE [LARGE SCALE GENOMIC DNA]</scope>
    <source>
        <strain evidence="9 10">Nor1</strain>
    </source>
</reference>
<keyword evidence="5 7" id="KW-1133">Transmembrane helix</keyword>
<dbReference type="InterPro" id="IPR038430">
    <property type="entry name" value="NDAH_ubi_oxred_su3_sf"/>
</dbReference>
<feature type="transmembrane region" description="Helical" evidence="7">
    <location>
        <begin position="87"/>
        <end position="110"/>
    </location>
</feature>
<keyword evidence="7" id="KW-1003">Cell membrane</keyword>
<name>A1HPT1_9FIRM</name>
<organism evidence="9 10">
    <name type="scientific">Thermosinus carboxydivorans Nor1</name>
    <dbReference type="NCBI Taxonomy" id="401526"/>
    <lineage>
        <taxon>Bacteria</taxon>
        <taxon>Bacillati</taxon>
        <taxon>Bacillota</taxon>
        <taxon>Negativicutes</taxon>
        <taxon>Selenomonadales</taxon>
        <taxon>Sporomusaceae</taxon>
        <taxon>Thermosinus</taxon>
    </lineage>
</organism>
<dbReference type="RefSeq" id="WP_007289035.1">
    <property type="nucleotide sequence ID" value="NZ_AAWL01000005.1"/>
</dbReference>
<feature type="transmembrane region" description="Helical" evidence="7">
    <location>
        <begin position="6"/>
        <end position="29"/>
    </location>
</feature>
<keyword evidence="4 7" id="KW-0812">Transmembrane</keyword>
<dbReference type="GO" id="GO:0005886">
    <property type="term" value="C:plasma membrane"/>
    <property type="evidence" value="ECO:0007669"/>
    <property type="project" value="UniProtKB-SubCell"/>
</dbReference>
<reference evidence="9 10" key="1">
    <citation type="submission" date="2007-01" db="EMBL/GenBank/DDBJ databases">
        <title>Annotation of the draft genome assembly of Thermosinus carboxydivorans Nor1.</title>
        <authorList>
            <consortium name="US DOE Joint Genome Institute (JGI-ORNL)"/>
            <person name="Larimer F."/>
            <person name="Land M."/>
            <person name="Hauser L."/>
        </authorList>
    </citation>
    <scope>NUCLEOTIDE SEQUENCE [LARGE SCALE GENOMIC DNA]</scope>
    <source>
        <strain evidence="9 10">Nor1</strain>
    </source>
</reference>
<keyword evidence="9" id="KW-0830">Ubiquinone</keyword>
<keyword evidence="7 8" id="KW-0874">Quinone</keyword>
<gene>
    <name evidence="7" type="primary">nuoA</name>
    <name evidence="9" type="ORF">TcarDRAFT_1928</name>
</gene>
<comment type="subunit">
    <text evidence="7">NDH-1 is composed of 14 different subunits. Subunits NuoA, H, J, K, L, M, N constitute the membrane sector of the complex.</text>
</comment>
<keyword evidence="3 7" id="KW-0813">Transport</keyword>
<protein>
    <recommendedName>
        <fullName evidence="7">NADH-quinone oxidoreductase subunit A</fullName>
        <ecNumber evidence="7">7.1.1.-</ecNumber>
    </recommendedName>
    <alternativeName>
        <fullName evidence="7">NADH dehydrogenase I subunit A</fullName>
    </alternativeName>
    <alternativeName>
        <fullName evidence="7">NDH-1 subunit A</fullName>
    </alternativeName>
    <alternativeName>
        <fullName evidence="7">NUO1</fullName>
    </alternativeName>
</protein>
<keyword evidence="7" id="KW-1278">Translocase</keyword>
<comment type="subcellular location">
    <subcellularLocation>
        <location evidence="7 8">Cell membrane</location>
        <topology evidence="7 8">Multi-pass membrane protein</topology>
    </subcellularLocation>
    <subcellularLocation>
        <location evidence="1">Membrane</location>
        <topology evidence="1">Multi-pass membrane protein</topology>
    </subcellularLocation>
</comment>
<keyword evidence="7 8" id="KW-0520">NAD</keyword>
<comment type="caution">
    <text evidence="9">The sequence shown here is derived from an EMBL/GenBank/DDBJ whole genome shotgun (WGS) entry which is preliminary data.</text>
</comment>
<keyword evidence="6 7" id="KW-0472">Membrane</keyword>
<evidence type="ECO:0000256" key="6">
    <source>
        <dbReference type="ARBA" id="ARBA00023136"/>
    </source>
</evidence>
<dbReference type="GO" id="GO:0050136">
    <property type="term" value="F:NADH dehydrogenase (quinone) (non-electrogenic) activity"/>
    <property type="evidence" value="ECO:0007669"/>
    <property type="project" value="UniProtKB-UniRule"/>
</dbReference>
<comment type="similarity">
    <text evidence="2 7 8">Belongs to the complex I subunit 3 family.</text>
</comment>
<dbReference type="HAMAP" id="MF_01394">
    <property type="entry name" value="NDH1_NuoA"/>
    <property type="match status" value="1"/>
</dbReference>
<dbReference type="AlphaFoldDB" id="A1HPT1"/>
<dbReference type="InterPro" id="IPR023043">
    <property type="entry name" value="NAD(P)H_OxRDtase_bac/plastid"/>
</dbReference>
<dbReference type="OrthoDB" id="9791970at2"/>